<dbReference type="EMBL" id="GL763399">
    <property type="protein sequence ID" value="EFZ19697.1"/>
    <property type="molecule type" value="Genomic_DNA"/>
</dbReference>
<reference evidence="1" key="1">
    <citation type="journal article" date="2011" name="Proc. Natl. Acad. Sci. U.S.A.">
        <title>The genome of the fire ant Solenopsis invicta.</title>
        <authorList>
            <person name="Wurm Y."/>
            <person name="Wang J."/>
            <person name="Riba-Grognuz O."/>
            <person name="Corona M."/>
            <person name="Nygaard S."/>
            <person name="Hunt B.G."/>
            <person name="Ingram K.K."/>
            <person name="Falquet L."/>
            <person name="Nipitwattanaphon M."/>
            <person name="Gotzek D."/>
            <person name="Dijkstra M.B."/>
            <person name="Oettler J."/>
            <person name="Comtesse F."/>
            <person name="Shih C.J."/>
            <person name="Wu W.J."/>
            <person name="Yang C.C."/>
            <person name="Thomas J."/>
            <person name="Beaudoing E."/>
            <person name="Pradervand S."/>
            <person name="Flegel V."/>
            <person name="Cook E.D."/>
            <person name="Fabbretti R."/>
            <person name="Stockinger H."/>
            <person name="Long L."/>
            <person name="Farmerie W.G."/>
            <person name="Oakey J."/>
            <person name="Boomsma J.J."/>
            <person name="Pamilo P."/>
            <person name="Yi S.V."/>
            <person name="Heinze J."/>
            <person name="Goodisman M.A."/>
            <person name="Farinelli L."/>
            <person name="Harshman K."/>
            <person name="Hulo N."/>
            <person name="Cerutti L."/>
            <person name="Xenarios I."/>
            <person name="Shoemaker D."/>
            <person name="Keller L."/>
        </authorList>
    </citation>
    <scope>NUCLEOTIDE SEQUENCE [LARGE SCALE GENOMIC DNA]</scope>
</reference>
<evidence type="ECO:0008006" key="2">
    <source>
        <dbReference type="Google" id="ProtNLM"/>
    </source>
</evidence>
<protein>
    <recommendedName>
        <fullName evidence="2">Reverse transcriptase domain-containing protein</fullName>
    </recommendedName>
</protein>
<sequence>MMRGTLVASGKDPDKIDKVRVIKVKRANQHNKRQEIRWWDDECAKVIRAKDVPVEWKTLCNIKNAELYRGKPLTKRKRKILEDFVMVSTDLRAFHMFGTMRTLKNAKNKVNWNTWQHKNKEKKIKSCIATLAPPWVEETRDKGNEMEEYSMTTELNNVNYPMLKNLPLKEWSKYQVIFIDKVGKDKVRPIALSSCICELMERFIWWLKRNNKLDPMQKEFQRRRSCIENLTKMIADIRVPICLKMRIEIRTLVSQNSHSRYLL</sequence>
<name>E9IIA6_SOLIN</name>
<dbReference type="HOGENOM" id="CLU_1058928_0_0_1"/>
<evidence type="ECO:0000313" key="1">
    <source>
        <dbReference type="EMBL" id="EFZ19697.1"/>
    </source>
</evidence>
<accession>E9IIA6</accession>
<feature type="non-terminal residue" evidence="1">
    <location>
        <position position="263"/>
    </location>
</feature>
<proteinExistence type="predicted"/>
<dbReference type="AlphaFoldDB" id="E9IIA6"/>
<organism>
    <name type="scientific">Solenopsis invicta</name>
    <name type="common">Red imported fire ant</name>
    <name type="synonym">Solenopsis wagneri</name>
    <dbReference type="NCBI Taxonomy" id="13686"/>
    <lineage>
        <taxon>Eukaryota</taxon>
        <taxon>Metazoa</taxon>
        <taxon>Ecdysozoa</taxon>
        <taxon>Arthropoda</taxon>
        <taxon>Hexapoda</taxon>
        <taxon>Insecta</taxon>
        <taxon>Pterygota</taxon>
        <taxon>Neoptera</taxon>
        <taxon>Endopterygota</taxon>
        <taxon>Hymenoptera</taxon>
        <taxon>Apocrita</taxon>
        <taxon>Aculeata</taxon>
        <taxon>Formicoidea</taxon>
        <taxon>Formicidae</taxon>
        <taxon>Myrmicinae</taxon>
        <taxon>Solenopsis</taxon>
    </lineage>
</organism>
<gene>
    <name evidence="1" type="ORF">SINV_00227</name>
</gene>